<sequence>MEFDEFEAQVEVFRAERASRRYPPGFQLFDSWTATRDDITAVEEELGTELPSKYKMFMQVFGGGAFSFVELLPVKSPDGHTEDLLTVNKGQFAVRNFVAIAPVGTGDWWGFVSENGACQEWVSFLDHEDGAVQLDSADFLEFVSSKGLRIGR</sequence>
<dbReference type="InterPro" id="IPR037883">
    <property type="entry name" value="Knr4/Smi1-like_sf"/>
</dbReference>
<dbReference type="Gene3D" id="3.40.1580.10">
    <property type="entry name" value="SMI1/KNR4-like"/>
    <property type="match status" value="1"/>
</dbReference>
<dbReference type="Pfam" id="PF14568">
    <property type="entry name" value="SUKH_6"/>
    <property type="match status" value="1"/>
</dbReference>
<dbReference type="SUPFAM" id="SSF160631">
    <property type="entry name" value="SMI1/KNR4-like"/>
    <property type="match status" value="1"/>
</dbReference>
<evidence type="ECO:0000313" key="3">
    <source>
        <dbReference type="Proteomes" id="UP001597260"/>
    </source>
</evidence>
<protein>
    <submittedName>
        <fullName evidence="2">SMI1/KNR4 family protein</fullName>
    </submittedName>
</protein>
<evidence type="ECO:0000259" key="1">
    <source>
        <dbReference type="SMART" id="SM00860"/>
    </source>
</evidence>
<organism evidence="2 3">
    <name type="scientific">Micromonospora sonneratiae</name>
    <dbReference type="NCBI Taxonomy" id="1184706"/>
    <lineage>
        <taxon>Bacteria</taxon>
        <taxon>Bacillati</taxon>
        <taxon>Actinomycetota</taxon>
        <taxon>Actinomycetes</taxon>
        <taxon>Micromonosporales</taxon>
        <taxon>Micromonosporaceae</taxon>
        <taxon>Micromonospora</taxon>
    </lineage>
</organism>
<dbReference type="RefSeq" id="WP_377571855.1">
    <property type="nucleotide sequence ID" value="NZ_JBHTMP010000023.1"/>
</dbReference>
<comment type="caution">
    <text evidence="2">The sequence shown here is derived from an EMBL/GenBank/DDBJ whole genome shotgun (WGS) entry which is preliminary data.</text>
</comment>
<feature type="domain" description="Knr4/Smi1-like" evidence="1">
    <location>
        <begin position="33"/>
        <end position="145"/>
    </location>
</feature>
<proteinExistence type="predicted"/>
<dbReference type="EMBL" id="JBHTMP010000023">
    <property type="protein sequence ID" value="MFD1322701.1"/>
    <property type="molecule type" value="Genomic_DNA"/>
</dbReference>
<keyword evidence="3" id="KW-1185">Reference proteome</keyword>
<evidence type="ECO:0000313" key="2">
    <source>
        <dbReference type="EMBL" id="MFD1322701.1"/>
    </source>
</evidence>
<reference evidence="3" key="1">
    <citation type="journal article" date="2019" name="Int. J. Syst. Evol. Microbiol.">
        <title>The Global Catalogue of Microorganisms (GCM) 10K type strain sequencing project: providing services to taxonomists for standard genome sequencing and annotation.</title>
        <authorList>
            <consortium name="The Broad Institute Genomics Platform"/>
            <consortium name="The Broad Institute Genome Sequencing Center for Infectious Disease"/>
            <person name="Wu L."/>
            <person name="Ma J."/>
        </authorList>
    </citation>
    <scope>NUCLEOTIDE SEQUENCE [LARGE SCALE GENOMIC DNA]</scope>
    <source>
        <strain evidence="3">JCM 31037</strain>
    </source>
</reference>
<dbReference type="InterPro" id="IPR018958">
    <property type="entry name" value="Knr4/Smi1-like_dom"/>
</dbReference>
<accession>A0ABW3YGB5</accession>
<gene>
    <name evidence="2" type="ORF">ACFQ4H_16510</name>
</gene>
<name>A0ABW3YGB5_9ACTN</name>
<dbReference type="Proteomes" id="UP001597260">
    <property type="component" value="Unassembled WGS sequence"/>
</dbReference>
<dbReference type="SMART" id="SM00860">
    <property type="entry name" value="SMI1_KNR4"/>
    <property type="match status" value="1"/>
</dbReference>